<proteinExistence type="predicted"/>
<dbReference type="RefSeq" id="WP_254156857.1">
    <property type="nucleotide sequence ID" value="NZ_JAHESD010000081.1"/>
</dbReference>
<dbReference type="Proteomes" id="UP000772618">
    <property type="component" value="Unassembled WGS sequence"/>
</dbReference>
<dbReference type="InterPro" id="IPR036291">
    <property type="entry name" value="NAD(P)-bd_dom_sf"/>
</dbReference>
<feature type="domain" description="NmrA-like" evidence="1">
    <location>
        <begin position="3"/>
        <end position="260"/>
    </location>
</feature>
<comment type="caution">
    <text evidence="2">The sequence shown here is derived from an EMBL/GenBank/DDBJ whole genome shotgun (WGS) entry which is preliminary data.</text>
</comment>
<dbReference type="Gene3D" id="3.40.50.720">
    <property type="entry name" value="NAD(P)-binding Rossmann-like Domain"/>
    <property type="match status" value="1"/>
</dbReference>
<sequence length="286" mass="31202">MYIVLGGTGHVGSAVVQTLLEHGQDVIIVSRNADKAGGWKQKGANVESVDVLDTDALQKVFEQGKRLFLLNPPADPSKDTEKEERRSLSSILIAMKNTPLEKVVALSTYGAQPGEMIGDLGVLYEMEQALAKLDIPSTIIRGAYYMSNWSMSLASAQHDGKIYSFYPPDFQLPMVAPQDIGLIAAKLLIESNSKGNLQYVEGPARYSPADVAEAFAKALKRPVEVVEIPREHWITTMKEVGFSEIASKSMAGMTAITRDVGSEMPPYPLRGATTLLQYIEDLVKSI</sequence>
<dbReference type="Gene3D" id="3.90.25.10">
    <property type="entry name" value="UDP-galactose 4-epimerase, domain 1"/>
    <property type="match status" value="1"/>
</dbReference>
<dbReference type="PANTHER" id="PTHR43162:SF1">
    <property type="entry name" value="PRESTALK A DIFFERENTIATION PROTEIN A"/>
    <property type="match status" value="1"/>
</dbReference>
<dbReference type="InterPro" id="IPR051604">
    <property type="entry name" value="Ergot_Alk_Oxidoreductase"/>
</dbReference>
<organism evidence="2 3">
    <name type="scientific">Chryseosolibacter indicus</name>
    <dbReference type="NCBI Taxonomy" id="2782351"/>
    <lineage>
        <taxon>Bacteria</taxon>
        <taxon>Pseudomonadati</taxon>
        <taxon>Bacteroidota</taxon>
        <taxon>Cytophagia</taxon>
        <taxon>Cytophagales</taxon>
        <taxon>Chryseotaleaceae</taxon>
        <taxon>Chryseosolibacter</taxon>
    </lineage>
</organism>
<reference evidence="2 3" key="1">
    <citation type="submission" date="2021-05" db="EMBL/GenBank/DDBJ databases">
        <title>A Polyphasic approach of four new species of the genus Ohtaekwangia: Ohtaekwangia histidinii sp. nov., Ohtaekwangia cretensis sp. nov., Ohtaekwangia indiensis sp. nov., Ohtaekwangia reichenbachii sp. nov. from diverse environment.</title>
        <authorList>
            <person name="Octaviana S."/>
        </authorList>
    </citation>
    <scope>NUCLEOTIDE SEQUENCE [LARGE SCALE GENOMIC DNA]</scope>
    <source>
        <strain evidence="2 3">PWU20</strain>
    </source>
</reference>
<name>A0ABS5VZ80_9BACT</name>
<accession>A0ABS5VZ80</accession>
<dbReference type="PANTHER" id="PTHR43162">
    <property type="match status" value="1"/>
</dbReference>
<protein>
    <submittedName>
        <fullName evidence="2">NmrA family NAD(P)-binding protein</fullName>
    </submittedName>
</protein>
<gene>
    <name evidence="2" type="ORF">KK060_22450</name>
</gene>
<dbReference type="EMBL" id="JAHESD010000081">
    <property type="protein sequence ID" value="MBT1706069.1"/>
    <property type="molecule type" value="Genomic_DNA"/>
</dbReference>
<dbReference type="Pfam" id="PF05368">
    <property type="entry name" value="NmrA"/>
    <property type="match status" value="1"/>
</dbReference>
<evidence type="ECO:0000313" key="3">
    <source>
        <dbReference type="Proteomes" id="UP000772618"/>
    </source>
</evidence>
<evidence type="ECO:0000259" key="1">
    <source>
        <dbReference type="Pfam" id="PF05368"/>
    </source>
</evidence>
<keyword evidence="3" id="KW-1185">Reference proteome</keyword>
<dbReference type="InterPro" id="IPR008030">
    <property type="entry name" value="NmrA-like"/>
</dbReference>
<evidence type="ECO:0000313" key="2">
    <source>
        <dbReference type="EMBL" id="MBT1706069.1"/>
    </source>
</evidence>
<dbReference type="SUPFAM" id="SSF51735">
    <property type="entry name" value="NAD(P)-binding Rossmann-fold domains"/>
    <property type="match status" value="1"/>
</dbReference>